<accession>A0A256G7J0</accession>
<organism evidence="1 2">
    <name type="scientific">Brucella thiophenivorans</name>
    <dbReference type="NCBI Taxonomy" id="571255"/>
    <lineage>
        <taxon>Bacteria</taxon>
        <taxon>Pseudomonadati</taxon>
        <taxon>Pseudomonadota</taxon>
        <taxon>Alphaproteobacteria</taxon>
        <taxon>Hyphomicrobiales</taxon>
        <taxon>Brucellaceae</taxon>
        <taxon>Brucella/Ochrobactrum group</taxon>
        <taxon>Brucella</taxon>
    </lineage>
</organism>
<reference evidence="1 2" key="1">
    <citation type="submission" date="2017-07" db="EMBL/GenBank/DDBJ databases">
        <title>Phylogenetic study on the rhizospheric bacterium Ochrobactrum sp. A44.</title>
        <authorList>
            <person name="Krzyzanowska D.M."/>
            <person name="Ossowicki A."/>
            <person name="Rajewska M."/>
            <person name="Maciag T."/>
            <person name="Kaczynski Z."/>
            <person name="Czerwicka M."/>
            <person name="Jafra S."/>
        </authorList>
    </citation>
    <scope>NUCLEOTIDE SEQUENCE [LARGE SCALE GENOMIC DNA]</scope>
    <source>
        <strain evidence="1 2">DSM 7216</strain>
    </source>
</reference>
<comment type="caution">
    <text evidence="1">The sequence shown here is derived from an EMBL/GenBank/DDBJ whole genome shotgun (WGS) entry which is preliminary data.</text>
</comment>
<gene>
    <name evidence="1" type="ORF">CEV31_0084</name>
</gene>
<name>A0A256G7J0_9HYPH</name>
<dbReference type="Proteomes" id="UP000215590">
    <property type="component" value="Unassembled WGS sequence"/>
</dbReference>
<sequence length="196" mass="22427">MDPLDQFGFKNYLMSKNDTQACRFLVEMEISTSCPPLEIILVNPQNITEFITISKEMKAGYLSKSFVEKTLLPELIKNRQEIIGDEIIDGMNTKIALIEPPAFATEHANPRISYRTQLVSDNGNEAVRYFDQSVYVLTRHGYIGINIFNTKFLDKKHIDAIVDRIILVEAPNRYADTSMFDFNSATIKAEDFVIFE</sequence>
<dbReference type="EMBL" id="NNRJ01000002">
    <property type="protein sequence ID" value="OYR23008.1"/>
    <property type="molecule type" value="Genomic_DNA"/>
</dbReference>
<evidence type="ECO:0000313" key="2">
    <source>
        <dbReference type="Proteomes" id="UP000215590"/>
    </source>
</evidence>
<protein>
    <submittedName>
        <fullName evidence="1">Uncharacterized protein</fullName>
    </submittedName>
</protein>
<evidence type="ECO:0000313" key="1">
    <source>
        <dbReference type="EMBL" id="OYR23008.1"/>
    </source>
</evidence>
<keyword evidence="2" id="KW-1185">Reference proteome</keyword>
<proteinExistence type="predicted"/>
<dbReference type="AlphaFoldDB" id="A0A256G7J0"/>